<keyword evidence="13" id="KW-1185">Reference proteome</keyword>
<feature type="compositionally biased region" description="Basic and acidic residues" evidence="10">
    <location>
        <begin position="522"/>
        <end position="535"/>
    </location>
</feature>
<keyword evidence="6" id="KW-0479">Metal-binding</keyword>
<evidence type="ECO:0000256" key="10">
    <source>
        <dbReference type="SAM" id="MobiDB-lite"/>
    </source>
</evidence>
<evidence type="ECO:0000256" key="7">
    <source>
        <dbReference type="ARBA" id="ARBA00022737"/>
    </source>
</evidence>
<dbReference type="InterPro" id="IPR011049">
    <property type="entry name" value="Serralysin-like_metalloprot_C"/>
</dbReference>
<dbReference type="Pfam" id="PF00413">
    <property type="entry name" value="Peptidase_M10"/>
    <property type="match status" value="1"/>
</dbReference>
<keyword evidence="9" id="KW-0862">Zinc</keyword>
<dbReference type="SUPFAM" id="SSF55486">
    <property type="entry name" value="Metalloproteases ('zincins'), catalytic domain"/>
    <property type="match status" value="1"/>
</dbReference>
<evidence type="ECO:0000256" key="3">
    <source>
        <dbReference type="ARBA" id="ARBA00009490"/>
    </source>
</evidence>
<comment type="cofactor">
    <cofactor evidence="1">
        <name>Ca(2+)</name>
        <dbReference type="ChEBI" id="CHEBI:29108"/>
    </cofactor>
</comment>
<protein>
    <submittedName>
        <fullName evidence="12">Serralysin</fullName>
    </submittedName>
</protein>
<dbReference type="GO" id="GO:0005615">
    <property type="term" value="C:extracellular space"/>
    <property type="evidence" value="ECO:0007669"/>
    <property type="project" value="InterPro"/>
</dbReference>
<dbReference type="GO" id="GO:0005509">
    <property type="term" value="F:calcium ion binding"/>
    <property type="evidence" value="ECO:0007669"/>
    <property type="project" value="InterPro"/>
</dbReference>
<dbReference type="GO" id="GO:0031012">
    <property type="term" value="C:extracellular matrix"/>
    <property type="evidence" value="ECO:0007669"/>
    <property type="project" value="InterPro"/>
</dbReference>
<dbReference type="InterPro" id="IPR006026">
    <property type="entry name" value="Peptidase_Metallo"/>
</dbReference>
<keyword evidence="8" id="KW-0378">Hydrolase</keyword>
<feature type="region of interest" description="Disordered" evidence="10">
    <location>
        <begin position="515"/>
        <end position="535"/>
    </location>
</feature>
<dbReference type="SMART" id="SM00235">
    <property type="entry name" value="ZnMc"/>
    <property type="match status" value="1"/>
</dbReference>
<evidence type="ECO:0000256" key="4">
    <source>
        <dbReference type="ARBA" id="ARBA00022525"/>
    </source>
</evidence>
<dbReference type="GO" id="GO:0006508">
    <property type="term" value="P:proteolysis"/>
    <property type="evidence" value="ECO:0007669"/>
    <property type="project" value="UniProtKB-KW"/>
</dbReference>
<keyword evidence="7" id="KW-0677">Repeat</keyword>
<comment type="subcellular location">
    <subcellularLocation>
        <location evidence="2">Secreted</location>
    </subcellularLocation>
</comment>
<dbReference type="Proteomes" id="UP000239480">
    <property type="component" value="Unassembled WGS sequence"/>
</dbReference>
<dbReference type="InterPro" id="IPR024079">
    <property type="entry name" value="MetalloPept_cat_dom_sf"/>
</dbReference>
<dbReference type="Pfam" id="PF08548">
    <property type="entry name" value="Peptidase_M10_C"/>
    <property type="match status" value="1"/>
</dbReference>
<dbReference type="OrthoDB" id="733404at2"/>
<evidence type="ECO:0000256" key="9">
    <source>
        <dbReference type="ARBA" id="ARBA00022833"/>
    </source>
</evidence>
<proteinExistence type="inferred from homology"/>
<evidence type="ECO:0000259" key="11">
    <source>
        <dbReference type="SMART" id="SM00235"/>
    </source>
</evidence>
<evidence type="ECO:0000256" key="5">
    <source>
        <dbReference type="ARBA" id="ARBA00022670"/>
    </source>
</evidence>
<feature type="domain" description="Peptidase metallopeptidase" evidence="11">
    <location>
        <begin position="196"/>
        <end position="343"/>
    </location>
</feature>
<dbReference type="PANTHER" id="PTHR38340:SF1">
    <property type="entry name" value="S-LAYER PROTEIN"/>
    <property type="match status" value="1"/>
</dbReference>
<evidence type="ECO:0000256" key="1">
    <source>
        <dbReference type="ARBA" id="ARBA00001913"/>
    </source>
</evidence>
<dbReference type="InterPro" id="IPR034033">
    <property type="entry name" value="Serralysin-like"/>
</dbReference>
<comment type="caution">
    <text evidence="12">The sequence shown here is derived from an EMBL/GenBank/DDBJ whole genome shotgun (WGS) entry which is preliminary data.</text>
</comment>
<comment type="similarity">
    <text evidence="3">Belongs to the peptidase M10B family.</text>
</comment>
<dbReference type="RefSeq" id="WP_158263415.1">
    <property type="nucleotide sequence ID" value="NZ_PVTD01000001.1"/>
</dbReference>
<evidence type="ECO:0000313" key="12">
    <source>
        <dbReference type="EMBL" id="PRY26753.1"/>
    </source>
</evidence>
<dbReference type="SUPFAM" id="SSF51120">
    <property type="entry name" value="beta-Roll"/>
    <property type="match status" value="1"/>
</dbReference>
<evidence type="ECO:0000256" key="2">
    <source>
        <dbReference type="ARBA" id="ARBA00004613"/>
    </source>
</evidence>
<name>A0A2T0S0C5_9RHOB</name>
<dbReference type="PANTHER" id="PTHR38340">
    <property type="entry name" value="S-LAYER PROTEIN"/>
    <property type="match status" value="1"/>
</dbReference>
<evidence type="ECO:0000256" key="6">
    <source>
        <dbReference type="ARBA" id="ARBA00022723"/>
    </source>
</evidence>
<dbReference type="GO" id="GO:0008270">
    <property type="term" value="F:zinc ion binding"/>
    <property type="evidence" value="ECO:0007669"/>
    <property type="project" value="InterPro"/>
</dbReference>
<evidence type="ECO:0000256" key="8">
    <source>
        <dbReference type="ARBA" id="ARBA00022801"/>
    </source>
</evidence>
<dbReference type="GO" id="GO:0004222">
    <property type="term" value="F:metalloendopeptidase activity"/>
    <property type="evidence" value="ECO:0007669"/>
    <property type="project" value="InterPro"/>
</dbReference>
<dbReference type="PRINTS" id="PR00313">
    <property type="entry name" value="CABNDNGRPT"/>
</dbReference>
<evidence type="ECO:0000313" key="13">
    <source>
        <dbReference type="Proteomes" id="UP000239480"/>
    </source>
</evidence>
<dbReference type="Pfam" id="PF00353">
    <property type="entry name" value="HemolysinCabind"/>
    <property type="match status" value="2"/>
</dbReference>
<dbReference type="InterPro" id="IPR013858">
    <property type="entry name" value="Peptidase_M10B_C"/>
</dbReference>
<dbReference type="CDD" id="cd04277">
    <property type="entry name" value="ZnMc_serralysin_like"/>
    <property type="match status" value="1"/>
</dbReference>
<dbReference type="AlphaFoldDB" id="A0A2T0S0C5"/>
<gene>
    <name evidence="12" type="ORF">CLV78_101855</name>
</gene>
<dbReference type="InterPro" id="IPR001343">
    <property type="entry name" value="Hemolysn_Ca-bd"/>
</dbReference>
<sequence>MAAPRKLKTITFSEKPVNTVDPVYTFKNVWEDGDDLDVRFKGIVYTDSCAPNTPIIAGDTSYMSPVKITFSHNVSGIALSAGCFDNARSTRITVFGDNDFKVTHTFNPASDKLYRRFKFDYGENVIKKVIIKSTAREEAGFSVDDIKLTIRPEAEPVSKSNDEGIDSLIGPEKWASKLIKYSFVKANTDRPGYGDGPQTFNGSKNRADTQAPLTNGEKAMVRKALDMWDDYGQMRFRAVPDSNDDPGQLRFARGAINAPADAWLPGDLARDGDVTFNTANRGAEKQPGEYRFTAVTLHEVGHAIGLSHPHQRRGEGKALDPSKDSVEYSVMSYRSYRGEDLAASTGYTVARGDYPETPMINDIAAIQYLYGPRWSTNKGDTVYRFDPSEATIFRTIWDGGGTDTYDASAYGSAVKLYLGPGFWSSFKKSQLAVLDPGGRGAADDTLARGSVANAELYNGNTRSMIENAIGGRGNDKIFGNWIDNTLEGRRGMDTMDGLAGHDRLIGGAGRDRMDGGTGNDYLRGEGQKDRMTGNAGRDDFVFRKASDSNPINGRRDVITDFKRGEDHILLAAFDADATQAGRQDFTFIGQQPFSAAGQIRFFKVGQKTVVQASTDDDAAAEWAVDLRGRMTLTADDFIL</sequence>
<keyword evidence="4" id="KW-0964">Secreted</keyword>
<dbReference type="InterPro" id="IPR050557">
    <property type="entry name" value="RTX_toxin/Mannuronan_C5-epim"/>
</dbReference>
<accession>A0A2T0S0C5</accession>
<organism evidence="12 13">
    <name type="scientific">Aliiruegeria haliotis</name>
    <dbReference type="NCBI Taxonomy" id="1280846"/>
    <lineage>
        <taxon>Bacteria</taxon>
        <taxon>Pseudomonadati</taxon>
        <taxon>Pseudomonadota</taxon>
        <taxon>Alphaproteobacteria</taxon>
        <taxon>Rhodobacterales</taxon>
        <taxon>Roseobacteraceae</taxon>
        <taxon>Aliiruegeria</taxon>
    </lineage>
</organism>
<dbReference type="InterPro" id="IPR001818">
    <property type="entry name" value="Pept_M10_metallopeptidase"/>
</dbReference>
<dbReference type="EMBL" id="PVTD01000001">
    <property type="protein sequence ID" value="PRY26753.1"/>
    <property type="molecule type" value="Genomic_DNA"/>
</dbReference>
<reference evidence="12 13" key="1">
    <citation type="submission" date="2018-03" db="EMBL/GenBank/DDBJ databases">
        <title>Genomic Encyclopedia of Archaeal and Bacterial Type Strains, Phase II (KMG-II): from individual species to whole genera.</title>
        <authorList>
            <person name="Goeker M."/>
        </authorList>
    </citation>
    <scope>NUCLEOTIDE SEQUENCE [LARGE SCALE GENOMIC DNA]</scope>
    <source>
        <strain evidence="12 13">DSM 29328</strain>
    </source>
</reference>
<dbReference type="Gene3D" id="3.40.390.10">
    <property type="entry name" value="Collagenase (Catalytic Domain)"/>
    <property type="match status" value="1"/>
</dbReference>
<dbReference type="Gene3D" id="2.150.10.10">
    <property type="entry name" value="Serralysin-like metalloprotease, C-terminal"/>
    <property type="match status" value="2"/>
</dbReference>
<keyword evidence="5" id="KW-0645">Protease</keyword>